<dbReference type="SMART" id="SM00255">
    <property type="entry name" value="TIR"/>
    <property type="match status" value="1"/>
</dbReference>
<evidence type="ECO:0000313" key="3">
    <source>
        <dbReference type="Proteomes" id="UP000270291"/>
    </source>
</evidence>
<accession>A0A428JZL7</accession>
<reference evidence="2 3" key="1">
    <citation type="submission" date="2018-12" db="EMBL/GenBank/DDBJ databases">
        <authorList>
            <person name="Feng G."/>
            <person name="Zhu H."/>
        </authorList>
    </citation>
    <scope>NUCLEOTIDE SEQUENCE [LARGE SCALE GENOMIC DNA]</scope>
    <source>
        <strain evidence="2 3">LMG 26000</strain>
    </source>
</reference>
<dbReference type="Pfam" id="PF13676">
    <property type="entry name" value="TIR_2"/>
    <property type="match status" value="1"/>
</dbReference>
<evidence type="ECO:0000259" key="1">
    <source>
        <dbReference type="PROSITE" id="PS50104"/>
    </source>
</evidence>
<keyword evidence="2" id="KW-0675">Receptor</keyword>
<name>A0A428JZL7_9BACT</name>
<proteinExistence type="predicted"/>
<dbReference type="Proteomes" id="UP000270291">
    <property type="component" value="Unassembled WGS sequence"/>
</dbReference>
<dbReference type="AlphaFoldDB" id="A0A428JZL7"/>
<sequence>MASSSAKSIFICYSHVDEEVKKQLIAHLSALKRKGLVSYWHDREILPGQDWDKEIKSKIGSADIIIPLISSDFLASEYCIGTELTIAMQRHVEGKALLVPVIARPCDWHSMDFSAIQALPKDGKPITKWPDRDEAILDVINGLKLLIQKTDNDVPVKDSKDSLSQIKYAEDTVVCLLPRGYVEIHNLAYRPGNWDLYATYYHYDGQEIHSTHYATEYYKKSWQADYKIREAQLAKLQIPNADHRLAHHITYLMISLGSRN</sequence>
<dbReference type="RefSeq" id="WP_125440395.1">
    <property type="nucleotide sequence ID" value="NZ_RWIU01000009.1"/>
</dbReference>
<evidence type="ECO:0000313" key="2">
    <source>
        <dbReference type="EMBL" id="RSK39577.1"/>
    </source>
</evidence>
<feature type="domain" description="TIR" evidence="1">
    <location>
        <begin position="5"/>
        <end position="147"/>
    </location>
</feature>
<comment type="caution">
    <text evidence="2">The sequence shown here is derived from an EMBL/GenBank/DDBJ whole genome shotgun (WGS) entry which is preliminary data.</text>
</comment>
<dbReference type="OrthoDB" id="883741at2"/>
<dbReference type="InterPro" id="IPR035897">
    <property type="entry name" value="Toll_tir_struct_dom_sf"/>
</dbReference>
<gene>
    <name evidence="2" type="ORF">EI293_20375</name>
</gene>
<dbReference type="SUPFAM" id="SSF52200">
    <property type="entry name" value="Toll/Interleukin receptor TIR domain"/>
    <property type="match status" value="1"/>
</dbReference>
<keyword evidence="3" id="KW-1185">Reference proteome</keyword>
<dbReference type="EMBL" id="RWIU01000009">
    <property type="protein sequence ID" value="RSK39577.1"/>
    <property type="molecule type" value="Genomic_DNA"/>
</dbReference>
<dbReference type="PROSITE" id="PS50104">
    <property type="entry name" value="TIR"/>
    <property type="match status" value="1"/>
</dbReference>
<dbReference type="Gene3D" id="3.40.50.10140">
    <property type="entry name" value="Toll/interleukin-1 receptor homology (TIR) domain"/>
    <property type="match status" value="1"/>
</dbReference>
<protein>
    <submittedName>
        <fullName evidence="2">Toll/interleukin-1 receptor domain-containing protein</fullName>
    </submittedName>
</protein>
<organism evidence="2 3">
    <name type="scientific">Hymenobacter perfusus</name>
    <dbReference type="NCBI Taxonomy" id="1236770"/>
    <lineage>
        <taxon>Bacteria</taxon>
        <taxon>Pseudomonadati</taxon>
        <taxon>Bacteroidota</taxon>
        <taxon>Cytophagia</taxon>
        <taxon>Cytophagales</taxon>
        <taxon>Hymenobacteraceae</taxon>
        <taxon>Hymenobacter</taxon>
    </lineage>
</organism>
<dbReference type="GO" id="GO:0007165">
    <property type="term" value="P:signal transduction"/>
    <property type="evidence" value="ECO:0007669"/>
    <property type="project" value="InterPro"/>
</dbReference>
<dbReference type="InterPro" id="IPR000157">
    <property type="entry name" value="TIR_dom"/>
</dbReference>